<dbReference type="EMBL" id="JAIXMP010000040">
    <property type="protein sequence ID" value="KAI9248052.1"/>
    <property type="molecule type" value="Genomic_DNA"/>
</dbReference>
<evidence type="ECO:0000256" key="1">
    <source>
        <dbReference type="RuleBase" id="RU365086"/>
    </source>
</evidence>
<dbReference type="PROSITE" id="PS51186">
    <property type="entry name" value="GNAT"/>
    <property type="match status" value="1"/>
</dbReference>
<proteinExistence type="inferred from homology"/>
<evidence type="ECO:0000313" key="4">
    <source>
        <dbReference type="Proteomes" id="UP001209540"/>
    </source>
</evidence>
<dbReference type="EC" id="2.3.1.4" evidence="1"/>
<dbReference type="InterPro" id="IPR039143">
    <property type="entry name" value="GNPNAT1-like"/>
</dbReference>
<dbReference type="CDD" id="cd04301">
    <property type="entry name" value="NAT_SF"/>
    <property type="match status" value="1"/>
</dbReference>
<comment type="caution">
    <text evidence="3">The sequence shown here is derived from an EMBL/GenBank/DDBJ whole genome shotgun (WGS) entry which is preliminary data.</text>
</comment>
<dbReference type="GO" id="GO:0006048">
    <property type="term" value="P:UDP-N-acetylglucosamine biosynthetic process"/>
    <property type="evidence" value="ECO:0007669"/>
    <property type="project" value="UniProtKB-UniRule"/>
</dbReference>
<evidence type="ECO:0000313" key="3">
    <source>
        <dbReference type="EMBL" id="KAI9248052.1"/>
    </source>
</evidence>
<protein>
    <recommendedName>
        <fullName evidence="1">Glucosamine 6-phosphate N-acetyltransferase</fullName>
        <ecNumber evidence="1">2.3.1.4</ecNumber>
    </recommendedName>
</protein>
<dbReference type="PANTHER" id="PTHR13355">
    <property type="entry name" value="GLUCOSAMINE 6-PHOSPHATE N-ACETYLTRANSFERASE"/>
    <property type="match status" value="1"/>
</dbReference>
<keyword evidence="1" id="KW-0012">Acyltransferase</keyword>
<keyword evidence="4" id="KW-1185">Reference proteome</keyword>
<dbReference type="PANTHER" id="PTHR13355:SF11">
    <property type="entry name" value="GLUCOSAMINE 6-PHOSPHATE N-ACETYLTRANSFERASE"/>
    <property type="match status" value="1"/>
</dbReference>
<reference evidence="3" key="2">
    <citation type="submission" date="2023-02" db="EMBL/GenBank/DDBJ databases">
        <authorList>
            <consortium name="DOE Joint Genome Institute"/>
            <person name="Mondo S.J."/>
            <person name="Chang Y."/>
            <person name="Wang Y."/>
            <person name="Ahrendt S."/>
            <person name="Andreopoulos W."/>
            <person name="Barry K."/>
            <person name="Beard J."/>
            <person name="Benny G.L."/>
            <person name="Blankenship S."/>
            <person name="Bonito G."/>
            <person name="Cuomo C."/>
            <person name="Desiro A."/>
            <person name="Gervers K.A."/>
            <person name="Hundley H."/>
            <person name="Kuo A."/>
            <person name="LaButti K."/>
            <person name="Lang B.F."/>
            <person name="Lipzen A."/>
            <person name="O'Donnell K."/>
            <person name="Pangilinan J."/>
            <person name="Reynolds N."/>
            <person name="Sandor L."/>
            <person name="Smith M.W."/>
            <person name="Tsang A."/>
            <person name="Grigoriev I.V."/>
            <person name="Stajich J.E."/>
            <person name="Spatafora J.W."/>
        </authorList>
    </citation>
    <scope>NUCLEOTIDE SEQUENCE</scope>
    <source>
        <strain evidence="3">RSA 2281</strain>
    </source>
</reference>
<dbReference type="SUPFAM" id="SSF55729">
    <property type="entry name" value="Acyl-CoA N-acyltransferases (Nat)"/>
    <property type="match status" value="1"/>
</dbReference>
<gene>
    <name evidence="3" type="ORF">BDA99DRAFT_609183</name>
</gene>
<dbReference type="Gene3D" id="3.40.630.30">
    <property type="match status" value="1"/>
</dbReference>
<comment type="similarity">
    <text evidence="1">Belongs to the acetyltransferase family. GNA1 subfamily.</text>
</comment>
<organism evidence="3 4">
    <name type="scientific">Phascolomyces articulosus</name>
    <dbReference type="NCBI Taxonomy" id="60185"/>
    <lineage>
        <taxon>Eukaryota</taxon>
        <taxon>Fungi</taxon>
        <taxon>Fungi incertae sedis</taxon>
        <taxon>Mucoromycota</taxon>
        <taxon>Mucoromycotina</taxon>
        <taxon>Mucoromycetes</taxon>
        <taxon>Mucorales</taxon>
        <taxon>Lichtheimiaceae</taxon>
        <taxon>Phascolomyces</taxon>
    </lineage>
</organism>
<keyword evidence="1" id="KW-0808">Transferase</keyword>
<dbReference type="Pfam" id="PF00583">
    <property type="entry name" value="Acetyltransf_1"/>
    <property type="match status" value="1"/>
</dbReference>
<comment type="pathway">
    <text evidence="1">Nucleotide-sugar biosynthesis; UDP-N-acetyl-alpha-D-glucosamine biosynthesis; N-acetyl-alpha-D-glucosamine 1-phosphate from alpha-D-glucosamine 6-phosphate (route I): step 1/2.</text>
</comment>
<sequence length="163" mass="18484">MTVPQFVNPEIYLATTKEDLEKCIDVRFKVYTDEQKYPIELQTHSADDVICDHWLTTCQLADGSSKEKIPVGTIRLLQIDDQVGQLGRLAVLSDARGLQVGKKLVLTMLEGAKAKGIKKIFLEGQVDKRGFYEKMGFVLEEAHKEPYVLAGTPHYKMWMRSIP</sequence>
<dbReference type="Proteomes" id="UP001209540">
    <property type="component" value="Unassembled WGS sequence"/>
</dbReference>
<dbReference type="InterPro" id="IPR000182">
    <property type="entry name" value="GNAT_dom"/>
</dbReference>
<accession>A0AAD5P8I0</accession>
<comment type="catalytic activity">
    <reaction evidence="1">
        <text>D-glucosamine 6-phosphate + acetyl-CoA = N-acetyl-D-glucosamine 6-phosphate + CoA + H(+)</text>
        <dbReference type="Rhea" id="RHEA:10292"/>
        <dbReference type="ChEBI" id="CHEBI:15378"/>
        <dbReference type="ChEBI" id="CHEBI:57287"/>
        <dbReference type="ChEBI" id="CHEBI:57288"/>
        <dbReference type="ChEBI" id="CHEBI:57513"/>
        <dbReference type="ChEBI" id="CHEBI:58725"/>
        <dbReference type="EC" id="2.3.1.4"/>
    </reaction>
</comment>
<name>A0AAD5P8I0_9FUNG</name>
<feature type="domain" description="N-acetyltransferase" evidence="2">
    <location>
        <begin position="9"/>
        <end position="162"/>
    </location>
</feature>
<evidence type="ECO:0000259" key="2">
    <source>
        <dbReference type="PROSITE" id="PS51186"/>
    </source>
</evidence>
<reference evidence="3" key="1">
    <citation type="journal article" date="2022" name="IScience">
        <title>Evolution of zygomycete secretomes and the origins of terrestrial fungal ecologies.</title>
        <authorList>
            <person name="Chang Y."/>
            <person name="Wang Y."/>
            <person name="Mondo S."/>
            <person name="Ahrendt S."/>
            <person name="Andreopoulos W."/>
            <person name="Barry K."/>
            <person name="Beard J."/>
            <person name="Benny G.L."/>
            <person name="Blankenship S."/>
            <person name="Bonito G."/>
            <person name="Cuomo C."/>
            <person name="Desiro A."/>
            <person name="Gervers K.A."/>
            <person name="Hundley H."/>
            <person name="Kuo A."/>
            <person name="LaButti K."/>
            <person name="Lang B.F."/>
            <person name="Lipzen A."/>
            <person name="O'Donnell K."/>
            <person name="Pangilinan J."/>
            <person name="Reynolds N."/>
            <person name="Sandor L."/>
            <person name="Smith M.E."/>
            <person name="Tsang A."/>
            <person name="Grigoriev I.V."/>
            <person name="Stajich J.E."/>
            <person name="Spatafora J.W."/>
        </authorList>
    </citation>
    <scope>NUCLEOTIDE SEQUENCE</scope>
    <source>
        <strain evidence="3">RSA 2281</strain>
    </source>
</reference>
<dbReference type="AlphaFoldDB" id="A0AAD5P8I0"/>
<dbReference type="InterPro" id="IPR016181">
    <property type="entry name" value="Acyl_CoA_acyltransferase"/>
</dbReference>
<dbReference type="GO" id="GO:0004343">
    <property type="term" value="F:glucosamine 6-phosphate N-acetyltransferase activity"/>
    <property type="evidence" value="ECO:0007669"/>
    <property type="project" value="UniProtKB-UniRule"/>
</dbReference>